<proteinExistence type="predicted"/>
<name>A0AAN5AFJ7_BIFAD</name>
<accession>A0AAN5AFJ7</accession>
<dbReference type="EMBL" id="BPPZ01000003">
    <property type="protein sequence ID" value="GJD13727.1"/>
    <property type="molecule type" value="Genomic_DNA"/>
</dbReference>
<sequence length="70" mass="7674">MDTPAVAATLVIELPLSVLPAMRCPFRRVRLAFAGSLSVFQNALEGALNPCVLLGQRSGLMNRFEPRRAY</sequence>
<protein>
    <submittedName>
        <fullName evidence="1">Uncharacterized protein</fullName>
    </submittedName>
</protein>
<evidence type="ECO:0000313" key="1">
    <source>
        <dbReference type="EMBL" id="GJD13727.1"/>
    </source>
</evidence>
<evidence type="ECO:0000313" key="2">
    <source>
        <dbReference type="Proteomes" id="UP000886943"/>
    </source>
</evidence>
<reference evidence="1" key="1">
    <citation type="submission" date="2021-08" db="EMBL/GenBank/DDBJ databases">
        <title>Draft genome sequence of the GABA producer Bifidobacterium adolescentis 4-2, isolated from healthy human feces.</title>
        <authorList>
            <person name="Altaib H."/>
            <person name="Niwa R."/>
            <person name="Abe M."/>
            <person name="Suzuki T."/>
        </authorList>
    </citation>
    <scope>NUCLEOTIDE SEQUENCE</scope>
    <source>
        <strain evidence="1">4-2</strain>
    </source>
</reference>
<organism evidence="1 2">
    <name type="scientific">Bifidobacterium adolescentis</name>
    <dbReference type="NCBI Taxonomy" id="1680"/>
    <lineage>
        <taxon>Bacteria</taxon>
        <taxon>Bacillati</taxon>
        <taxon>Actinomycetota</taxon>
        <taxon>Actinomycetes</taxon>
        <taxon>Bifidobacteriales</taxon>
        <taxon>Bifidobacteriaceae</taxon>
        <taxon>Bifidobacterium</taxon>
    </lineage>
</organism>
<dbReference type="AlphaFoldDB" id="A0AAN5AFJ7"/>
<comment type="caution">
    <text evidence="1">The sequence shown here is derived from an EMBL/GenBank/DDBJ whole genome shotgun (WGS) entry which is preliminary data.</text>
</comment>
<gene>
    <name evidence="1" type="ORF">BIFAD42_07110</name>
</gene>
<dbReference type="Proteomes" id="UP000886943">
    <property type="component" value="Unassembled WGS sequence"/>
</dbReference>